<feature type="region of interest" description="Disordered" evidence="1">
    <location>
        <begin position="169"/>
        <end position="192"/>
    </location>
</feature>
<dbReference type="AlphaFoldDB" id="A0AAE0I3Y3"/>
<sequence length="192" mass="21301">MAFSKECVGMAISDDHHDDKKFLRDHHIARISGHPGPIAICEHENHPLFTIQRHGAWGGGPDNKPMIVLHEGTDPKALGPVVGTVTKSGLMKHDTVIELRGTNPIREPLFSDVSMTLKNSRFTFSFDVGRQGKETHRETFEWRISKAVEVRTLDNMAFGWKLVRLDPTVPDQDQQSTVTAGRGRPSESPGCG</sequence>
<comment type="caution">
    <text evidence="2">The sequence shown here is derived from an EMBL/GenBank/DDBJ whole genome shotgun (WGS) entry which is preliminary data.</text>
</comment>
<name>A0AAE0I3Y3_9PEZI</name>
<dbReference type="Proteomes" id="UP001283341">
    <property type="component" value="Unassembled WGS sequence"/>
</dbReference>
<evidence type="ECO:0000256" key="1">
    <source>
        <dbReference type="SAM" id="MobiDB-lite"/>
    </source>
</evidence>
<organism evidence="2 3">
    <name type="scientific">Apodospora peruviana</name>
    <dbReference type="NCBI Taxonomy" id="516989"/>
    <lineage>
        <taxon>Eukaryota</taxon>
        <taxon>Fungi</taxon>
        <taxon>Dikarya</taxon>
        <taxon>Ascomycota</taxon>
        <taxon>Pezizomycotina</taxon>
        <taxon>Sordariomycetes</taxon>
        <taxon>Sordariomycetidae</taxon>
        <taxon>Sordariales</taxon>
        <taxon>Lasiosphaeriaceae</taxon>
        <taxon>Apodospora</taxon>
    </lineage>
</organism>
<proteinExistence type="predicted"/>
<keyword evidence="3" id="KW-1185">Reference proteome</keyword>
<reference evidence="2" key="1">
    <citation type="journal article" date="2023" name="Mol. Phylogenet. Evol.">
        <title>Genome-scale phylogeny and comparative genomics of the fungal order Sordariales.</title>
        <authorList>
            <person name="Hensen N."/>
            <person name="Bonometti L."/>
            <person name="Westerberg I."/>
            <person name="Brannstrom I.O."/>
            <person name="Guillou S."/>
            <person name="Cros-Aarteil S."/>
            <person name="Calhoun S."/>
            <person name="Haridas S."/>
            <person name="Kuo A."/>
            <person name="Mondo S."/>
            <person name="Pangilinan J."/>
            <person name="Riley R."/>
            <person name="LaButti K."/>
            <person name="Andreopoulos B."/>
            <person name="Lipzen A."/>
            <person name="Chen C."/>
            <person name="Yan M."/>
            <person name="Daum C."/>
            <person name="Ng V."/>
            <person name="Clum A."/>
            <person name="Steindorff A."/>
            <person name="Ohm R.A."/>
            <person name="Martin F."/>
            <person name="Silar P."/>
            <person name="Natvig D.O."/>
            <person name="Lalanne C."/>
            <person name="Gautier V."/>
            <person name="Ament-Velasquez S.L."/>
            <person name="Kruys A."/>
            <person name="Hutchinson M.I."/>
            <person name="Powell A.J."/>
            <person name="Barry K."/>
            <person name="Miller A.N."/>
            <person name="Grigoriev I.V."/>
            <person name="Debuchy R."/>
            <person name="Gladieux P."/>
            <person name="Hiltunen Thoren M."/>
            <person name="Johannesson H."/>
        </authorList>
    </citation>
    <scope>NUCLEOTIDE SEQUENCE</scope>
    <source>
        <strain evidence="2">CBS 118394</strain>
    </source>
</reference>
<evidence type="ECO:0000313" key="3">
    <source>
        <dbReference type="Proteomes" id="UP001283341"/>
    </source>
</evidence>
<accession>A0AAE0I3Y3</accession>
<evidence type="ECO:0000313" key="2">
    <source>
        <dbReference type="EMBL" id="KAK3318112.1"/>
    </source>
</evidence>
<gene>
    <name evidence="2" type="ORF">B0H66DRAFT_639558</name>
</gene>
<protein>
    <submittedName>
        <fullName evidence="2">Uncharacterized protein</fullName>
    </submittedName>
</protein>
<reference evidence="2" key="2">
    <citation type="submission" date="2023-06" db="EMBL/GenBank/DDBJ databases">
        <authorList>
            <consortium name="Lawrence Berkeley National Laboratory"/>
            <person name="Haridas S."/>
            <person name="Hensen N."/>
            <person name="Bonometti L."/>
            <person name="Westerberg I."/>
            <person name="Brannstrom I.O."/>
            <person name="Guillou S."/>
            <person name="Cros-Aarteil S."/>
            <person name="Calhoun S."/>
            <person name="Kuo A."/>
            <person name="Mondo S."/>
            <person name="Pangilinan J."/>
            <person name="Riley R."/>
            <person name="Labutti K."/>
            <person name="Andreopoulos B."/>
            <person name="Lipzen A."/>
            <person name="Chen C."/>
            <person name="Yanf M."/>
            <person name="Daum C."/>
            <person name="Ng V."/>
            <person name="Clum A."/>
            <person name="Steindorff A."/>
            <person name="Ohm R."/>
            <person name="Martin F."/>
            <person name="Silar P."/>
            <person name="Natvig D."/>
            <person name="Lalanne C."/>
            <person name="Gautier V."/>
            <person name="Ament-Velasquez S.L."/>
            <person name="Kruys A."/>
            <person name="Hutchinson M.I."/>
            <person name="Powell A.J."/>
            <person name="Barry K."/>
            <person name="Miller A.N."/>
            <person name="Grigoriev I.V."/>
            <person name="Debuchy R."/>
            <person name="Gladieux P."/>
            <person name="Thoren M.H."/>
            <person name="Johannesson H."/>
        </authorList>
    </citation>
    <scope>NUCLEOTIDE SEQUENCE</scope>
    <source>
        <strain evidence="2">CBS 118394</strain>
    </source>
</reference>
<dbReference type="EMBL" id="JAUEDM010000004">
    <property type="protein sequence ID" value="KAK3318112.1"/>
    <property type="molecule type" value="Genomic_DNA"/>
</dbReference>